<comment type="subcellular location">
    <subcellularLocation>
        <location evidence="1">Cytoplasm</location>
    </subcellularLocation>
</comment>
<comment type="caution">
    <text evidence="6">The sequence shown here is derived from an EMBL/GenBank/DDBJ whole genome shotgun (WGS) entry which is preliminary data.</text>
</comment>
<dbReference type="PROSITE" id="PS50096">
    <property type="entry name" value="IQ"/>
    <property type="match status" value="3"/>
</dbReference>
<keyword evidence="7" id="KW-1185">Reference proteome</keyword>
<dbReference type="GO" id="GO:0000922">
    <property type="term" value="C:spindle pole"/>
    <property type="evidence" value="ECO:0007669"/>
    <property type="project" value="TreeGrafter"/>
</dbReference>
<accession>A0A835XLM8</accession>
<evidence type="ECO:0000313" key="7">
    <source>
        <dbReference type="Proteomes" id="UP000612055"/>
    </source>
</evidence>
<keyword evidence="2" id="KW-0963">Cytoplasm</keyword>
<evidence type="ECO:0000256" key="3">
    <source>
        <dbReference type="ARBA" id="ARBA00022737"/>
    </source>
</evidence>
<dbReference type="GO" id="GO:0005737">
    <property type="term" value="C:cytoplasm"/>
    <property type="evidence" value="ECO:0007669"/>
    <property type="project" value="UniProtKB-SubCell"/>
</dbReference>
<name>A0A835XLM8_9CHLO</name>
<dbReference type="Proteomes" id="UP000612055">
    <property type="component" value="Unassembled WGS sequence"/>
</dbReference>
<dbReference type="SUPFAM" id="SSF52540">
    <property type="entry name" value="P-loop containing nucleoside triphosphate hydrolases"/>
    <property type="match status" value="1"/>
</dbReference>
<dbReference type="SMART" id="SM00015">
    <property type="entry name" value="IQ"/>
    <property type="match status" value="3"/>
</dbReference>
<dbReference type="InterPro" id="IPR051185">
    <property type="entry name" value="ASPM"/>
</dbReference>
<dbReference type="CDD" id="cd23767">
    <property type="entry name" value="IQCD"/>
    <property type="match status" value="1"/>
</dbReference>
<dbReference type="PANTHER" id="PTHR22706:SF1">
    <property type="entry name" value="ASSEMBLY FACTOR FOR SPINDLE MICROTUBULES"/>
    <property type="match status" value="1"/>
</dbReference>
<dbReference type="GO" id="GO:0051295">
    <property type="term" value="P:establishment of meiotic spindle localization"/>
    <property type="evidence" value="ECO:0007669"/>
    <property type="project" value="TreeGrafter"/>
</dbReference>
<dbReference type="GO" id="GO:0000278">
    <property type="term" value="P:mitotic cell cycle"/>
    <property type="evidence" value="ECO:0007669"/>
    <property type="project" value="TreeGrafter"/>
</dbReference>
<evidence type="ECO:0000256" key="4">
    <source>
        <dbReference type="ARBA" id="ARBA00022860"/>
    </source>
</evidence>
<dbReference type="AlphaFoldDB" id="A0A835XLM8"/>
<evidence type="ECO:0000256" key="2">
    <source>
        <dbReference type="ARBA" id="ARBA00022490"/>
    </source>
</evidence>
<keyword evidence="4" id="KW-0112">Calmodulin-binding</keyword>
<proteinExistence type="predicted"/>
<evidence type="ECO:0000256" key="1">
    <source>
        <dbReference type="ARBA" id="ARBA00004496"/>
    </source>
</evidence>
<keyword evidence="3" id="KW-0677">Repeat</keyword>
<organism evidence="6 7">
    <name type="scientific">Edaphochlamys debaryana</name>
    <dbReference type="NCBI Taxonomy" id="47281"/>
    <lineage>
        <taxon>Eukaryota</taxon>
        <taxon>Viridiplantae</taxon>
        <taxon>Chlorophyta</taxon>
        <taxon>core chlorophytes</taxon>
        <taxon>Chlorophyceae</taxon>
        <taxon>CS clade</taxon>
        <taxon>Chlamydomonadales</taxon>
        <taxon>Chlamydomonadales incertae sedis</taxon>
        <taxon>Edaphochlamys</taxon>
    </lineage>
</organism>
<dbReference type="InterPro" id="IPR027417">
    <property type="entry name" value="P-loop_NTPase"/>
</dbReference>
<dbReference type="OrthoDB" id="542278at2759"/>
<sequence>MDYETVTKRRDAAVRRIQAAWRTYKARKAFVKMRHAASTIQAVAKGWYVRKKLAEARGRHDMEQRFHAIIEKRREKMRLLEAEKREILAMPGSELEEWEQRRFFAAVRMQAHWRGLVARRKMAQSPERLRREKAAATIQSAFKKLMRQRRATGALAQAASAAATAAFASPHGSPLRQSHMRLSSASVLLGSPQPGFEGQGPGPGARLSPQQAARAGLVVEEEEEDVLTRNAKMMGPRRYKELKNQVDGKLSAYLALAKARGAARRPDAALVDERLGELLADYNASAQERLAAVATRQRNLVVVDTLCKQLEQVRPLAELPTDAQPQDFPRPPRGSERFERAKQAHALALAEAKVGSRWWLHLKGLNTKAVQDMLTAEDEDRWDALDAKWRRMWKALEEQENKRPDVLNEFAPRVGAGAEAVAAAKAEAAQRAKLAEYKQRLDKAATAMAASPVGGSYRKPVDRR</sequence>
<dbReference type="GO" id="GO:0007051">
    <property type="term" value="P:spindle organization"/>
    <property type="evidence" value="ECO:0007669"/>
    <property type="project" value="TreeGrafter"/>
</dbReference>
<evidence type="ECO:0000256" key="5">
    <source>
        <dbReference type="SAM" id="MobiDB-lite"/>
    </source>
</evidence>
<dbReference type="PANTHER" id="PTHR22706">
    <property type="entry name" value="ASSEMBLY FACTOR FOR SPINDLE MICROTUBULES"/>
    <property type="match status" value="1"/>
</dbReference>
<reference evidence="6" key="1">
    <citation type="journal article" date="2020" name="bioRxiv">
        <title>Comparative genomics of Chlamydomonas.</title>
        <authorList>
            <person name="Craig R.J."/>
            <person name="Hasan A.R."/>
            <person name="Ness R.W."/>
            <person name="Keightley P.D."/>
        </authorList>
    </citation>
    <scope>NUCLEOTIDE SEQUENCE</scope>
    <source>
        <strain evidence="6">CCAP 11/70</strain>
    </source>
</reference>
<protein>
    <submittedName>
        <fullName evidence="6">Uncharacterized protein</fullName>
    </submittedName>
</protein>
<dbReference type="InterPro" id="IPR000048">
    <property type="entry name" value="IQ_motif_EF-hand-BS"/>
</dbReference>
<feature type="region of interest" description="Disordered" evidence="5">
    <location>
        <begin position="192"/>
        <end position="213"/>
    </location>
</feature>
<dbReference type="EMBL" id="JAEHOE010000114">
    <property type="protein sequence ID" value="KAG2486333.1"/>
    <property type="molecule type" value="Genomic_DNA"/>
</dbReference>
<dbReference type="Pfam" id="PF00612">
    <property type="entry name" value="IQ"/>
    <property type="match status" value="2"/>
</dbReference>
<evidence type="ECO:0000313" key="6">
    <source>
        <dbReference type="EMBL" id="KAG2486333.1"/>
    </source>
</evidence>
<dbReference type="GO" id="GO:0005516">
    <property type="term" value="F:calmodulin binding"/>
    <property type="evidence" value="ECO:0007669"/>
    <property type="project" value="UniProtKB-KW"/>
</dbReference>
<dbReference type="Gene3D" id="1.20.5.190">
    <property type="match status" value="2"/>
</dbReference>
<gene>
    <name evidence="6" type="ORF">HYH03_015037</name>
</gene>